<comment type="caution">
    <text evidence="2">The sequence shown here is derived from an EMBL/GenBank/DDBJ whole genome shotgun (WGS) entry which is preliminary data.</text>
</comment>
<dbReference type="Pfam" id="PF19691">
    <property type="entry name" value="DUF6192"/>
    <property type="match status" value="1"/>
</dbReference>
<dbReference type="PATRIC" id="fig|698760.3.peg.1148"/>
<dbReference type="Proteomes" id="UP000010931">
    <property type="component" value="Unassembled WGS sequence"/>
</dbReference>
<feature type="region of interest" description="Disordered" evidence="1">
    <location>
        <begin position="191"/>
        <end position="211"/>
    </location>
</feature>
<gene>
    <name evidence="2" type="ORF">STRTUCAR8_10090</name>
</gene>
<evidence type="ECO:0000313" key="3">
    <source>
        <dbReference type="Proteomes" id="UP000010931"/>
    </source>
</evidence>
<proteinExistence type="predicted"/>
<organism evidence="2 3">
    <name type="scientific">Streptomyces turgidiscabies (strain Car8)</name>
    <dbReference type="NCBI Taxonomy" id="698760"/>
    <lineage>
        <taxon>Bacteria</taxon>
        <taxon>Bacillati</taxon>
        <taxon>Actinomycetota</taxon>
        <taxon>Actinomycetes</taxon>
        <taxon>Kitasatosporales</taxon>
        <taxon>Streptomycetaceae</taxon>
        <taxon>Streptomyces</taxon>
    </lineage>
</organism>
<evidence type="ECO:0000313" key="2">
    <source>
        <dbReference type="EMBL" id="ELP70203.1"/>
    </source>
</evidence>
<dbReference type="AlphaFoldDB" id="L7FFN5"/>
<dbReference type="RefSeq" id="WP_006374530.1">
    <property type="nucleotide sequence ID" value="NZ_AEJB01000103.1"/>
</dbReference>
<dbReference type="STRING" id="85558.T45_04606"/>
<sequence length="315" mass="35054">MSPGRGTRRSSPDRELIEVDTKIQFVVGDHAFEIEPMRPHGGSVAASGEDLFGVRETLEMYAQDIGVPYNQVRLNRQTASRWPAEYRGKGASFEIHRILEKLDDRFERITNPPRHPRDGVARWTQDAAKRQVGWRVDSPQSVQEKVEAIHDLAADEQVAARVATDFLRRPGVAFRAAGDDTARHLFNTAQTSRWKQAEESEPVPGEAGNPVAPALRQIDRTIEFLDLIGACHKFVAATGRLVPQMHGRRLAEDERDLIHKNVAVSGRRVNGWRAPSTAGIWIWTRSWPRSFGARASKPCSAGHGAGVMPPAAMPR</sequence>
<evidence type="ECO:0000256" key="1">
    <source>
        <dbReference type="SAM" id="MobiDB-lite"/>
    </source>
</evidence>
<name>L7FFN5_STRT8</name>
<dbReference type="EMBL" id="AEJB01000103">
    <property type="protein sequence ID" value="ELP70203.1"/>
    <property type="molecule type" value="Genomic_DNA"/>
</dbReference>
<keyword evidence="3" id="KW-1185">Reference proteome</keyword>
<reference evidence="2 3" key="1">
    <citation type="journal article" date="2011" name="Plasmid">
        <title>Streptomyces turgidiscabies Car8 contains a modular pathogenicity island that shares virulence genes with other actinobacterial plant pathogens.</title>
        <authorList>
            <person name="Huguet-Tapia J.C."/>
            <person name="Badger J.H."/>
            <person name="Loria R."/>
            <person name="Pettis G.S."/>
        </authorList>
    </citation>
    <scope>NUCLEOTIDE SEQUENCE [LARGE SCALE GENOMIC DNA]</scope>
    <source>
        <strain evidence="2 3">Car8</strain>
    </source>
</reference>
<accession>L7FFN5</accession>
<dbReference type="InterPro" id="IPR045683">
    <property type="entry name" value="DUF6192"/>
</dbReference>
<protein>
    <submittedName>
        <fullName evidence="2">Uncharacterized protein</fullName>
    </submittedName>
</protein>